<dbReference type="SUPFAM" id="SSF54631">
    <property type="entry name" value="CBS-domain pair"/>
    <property type="match status" value="1"/>
</dbReference>
<dbReference type="Gramene" id="AUR62016629-RA">
    <property type="protein sequence ID" value="AUR62016629-RA:cds"/>
    <property type="gene ID" value="AUR62016629"/>
</dbReference>
<keyword evidence="6 12" id="KW-0406">Ion transport</keyword>
<dbReference type="Pfam" id="PF00654">
    <property type="entry name" value="Voltage_CLC"/>
    <property type="match status" value="1"/>
</dbReference>
<evidence type="ECO:0000256" key="14">
    <source>
        <dbReference type="SAM" id="SignalP"/>
    </source>
</evidence>
<evidence type="ECO:0000256" key="6">
    <source>
        <dbReference type="ARBA" id="ARBA00023065"/>
    </source>
</evidence>
<feature type="compositionally biased region" description="Polar residues" evidence="13">
    <location>
        <begin position="249"/>
        <end position="274"/>
    </location>
</feature>
<name>A0A803LNV0_CHEQI</name>
<feature type="transmembrane region" description="Helical" evidence="12">
    <location>
        <begin position="189"/>
        <end position="211"/>
    </location>
</feature>
<dbReference type="CDD" id="cd00400">
    <property type="entry name" value="Voltage_gated_ClC"/>
    <property type="match status" value="1"/>
</dbReference>
<keyword evidence="9 12" id="KW-0868">Chloride</keyword>
<comment type="subcellular location">
    <subcellularLocation>
        <location evidence="1 12">Membrane</location>
        <topology evidence="1 12">Multi-pass membrane protein</topology>
    </subcellularLocation>
</comment>
<proteinExistence type="inferred from homology"/>
<dbReference type="PROSITE" id="PS51371">
    <property type="entry name" value="CBS"/>
    <property type="match status" value="1"/>
</dbReference>
<keyword evidence="3 12" id="KW-0813">Transport</keyword>
<dbReference type="SUPFAM" id="SSF81340">
    <property type="entry name" value="Clc chloride channel"/>
    <property type="match status" value="1"/>
</dbReference>
<feature type="transmembrane region" description="Helical" evidence="12">
    <location>
        <begin position="145"/>
        <end position="168"/>
    </location>
</feature>
<dbReference type="SMART" id="SM00116">
    <property type="entry name" value="CBS"/>
    <property type="match status" value="2"/>
</dbReference>
<organism evidence="16 17">
    <name type="scientific">Chenopodium quinoa</name>
    <name type="common">Quinoa</name>
    <dbReference type="NCBI Taxonomy" id="63459"/>
    <lineage>
        <taxon>Eukaryota</taxon>
        <taxon>Viridiplantae</taxon>
        <taxon>Streptophyta</taxon>
        <taxon>Embryophyta</taxon>
        <taxon>Tracheophyta</taxon>
        <taxon>Spermatophyta</taxon>
        <taxon>Magnoliopsida</taxon>
        <taxon>eudicotyledons</taxon>
        <taxon>Gunneridae</taxon>
        <taxon>Pentapetalae</taxon>
        <taxon>Caryophyllales</taxon>
        <taxon>Chenopodiaceae</taxon>
        <taxon>Chenopodioideae</taxon>
        <taxon>Atripliceae</taxon>
        <taxon>Chenopodium</taxon>
    </lineage>
</organism>
<dbReference type="InterPro" id="IPR014743">
    <property type="entry name" value="Cl-channel_core"/>
</dbReference>
<dbReference type="PRINTS" id="PR00762">
    <property type="entry name" value="CLCHANNEL"/>
</dbReference>
<evidence type="ECO:0000256" key="11">
    <source>
        <dbReference type="PROSITE-ProRule" id="PRU00703"/>
    </source>
</evidence>
<feature type="transmembrane region" description="Helical" evidence="12">
    <location>
        <begin position="73"/>
        <end position="93"/>
    </location>
</feature>
<dbReference type="GO" id="GO:0005254">
    <property type="term" value="F:chloride channel activity"/>
    <property type="evidence" value="ECO:0007669"/>
    <property type="project" value="UniProtKB-UniRule"/>
</dbReference>
<evidence type="ECO:0000256" key="1">
    <source>
        <dbReference type="ARBA" id="ARBA00004141"/>
    </source>
</evidence>
<reference evidence="16" key="2">
    <citation type="submission" date="2021-03" db="UniProtKB">
        <authorList>
            <consortium name="EnsemblPlants"/>
        </authorList>
    </citation>
    <scope>IDENTIFICATION</scope>
</reference>
<evidence type="ECO:0000256" key="7">
    <source>
        <dbReference type="ARBA" id="ARBA00023136"/>
    </source>
</evidence>
<dbReference type="GO" id="GO:0009535">
    <property type="term" value="C:chloroplast thylakoid membrane"/>
    <property type="evidence" value="ECO:0007669"/>
    <property type="project" value="TreeGrafter"/>
</dbReference>
<keyword evidence="7 12" id="KW-0472">Membrane</keyword>
<dbReference type="PANTHER" id="PTHR43427">
    <property type="entry name" value="CHLORIDE CHANNEL PROTEIN CLC-E"/>
    <property type="match status" value="1"/>
</dbReference>
<keyword evidence="17" id="KW-1185">Reference proteome</keyword>
<keyword evidence="14" id="KW-0732">Signal</keyword>
<feature type="chain" id="PRO_5030906372" description="Chloride channel protein" evidence="14">
    <location>
        <begin position="19"/>
        <end position="473"/>
    </location>
</feature>
<dbReference type="InterPro" id="IPR000644">
    <property type="entry name" value="CBS_dom"/>
</dbReference>
<dbReference type="OMA" id="CTALSME"/>
<dbReference type="AlphaFoldDB" id="A0A803LNV0"/>
<evidence type="ECO:0000256" key="10">
    <source>
        <dbReference type="ARBA" id="ARBA00023303"/>
    </source>
</evidence>
<sequence>MIILSAVIASVLSEVGLGAEPAFKVPDYDFRSASELPLYLLLGILCGLVSLALTRCTTFMLHKVEEIKKAGRVPKVVFPVTGGLAVGLMALAYPEILYRGFQNVDILLESRPFVKGLSADILAQLVGVKIIATSFCRASGLVGGYYAPSLFIGAATGMAYGKFIALAVSEISPIHLSFIEVASPQAYGLVAMAATLAGVCQVPLTSVLLLFELTQDYRIIVPLLAAVGTSSWITSSRIKRTDLRDSKTVNESSLKIQESNGSNNNASLRSSGNSYPVKESNTDNICEIESSSCFDDSDAESDEVERKIFVSQAMRTSFATVLRSTSLIEAVTLMLAEKQSCALIVDEYNYLIGILSLEDILVISKSAQANGRKSEEILVADTCSLDGEKHEVLWTVTPDMDLLSAEIIMIRHGLSQLPVISEVGEGCRGKPVGIIDMQCIKLACRAVAVKEYLNKSIRSAEMDPFKPRSKSAP</sequence>
<feature type="signal peptide" evidence="14">
    <location>
        <begin position="1"/>
        <end position="18"/>
    </location>
</feature>
<evidence type="ECO:0000256" key="9">
    <source>
        <dbReference type="ARBA" id="ARBA00023214"/>
    </source>
</evidence>
<evidence type="ECO:0000256" key="5">
    <source>
        <dbReference type="ARBA" id="ARBA00022989"/>
    </source>
</evidence>
<dbReference type="Gene3D" id="3.10.580.10">
    <property type="entry name" value="CBS-domain"/>
    <property type="match status" value="1"/>
</dbReference>
<dbReference type="Pfam" id="PF00571">
    <property type="entry name" value="CBS"/>
    <property type="match status" value="2"/>
</dbReference>
<dbReference type="EnsemblPlants" id="AUR62016629-RA">
    <property type="protein sequence ID" value="AUR62016629-RA:cds"/>
    <property type="gene ID" value="AUR62016629"/>
</dbReference>
<comment type="similarity">
    <text evidence="2 12">Belongs to the chloride channel (TC 2.A.49) family.</text>
</comment>
<reference evidence="16" key="1">
    <citation type="journal article" date="2017" name="Nature">
        <title>The genome of Chenopodium quinoa.</title>
        <authorList>
            <person name="Jarvis D.E."/>
            <person name="Ho Y.S."/>
            <person name="Lightfoot D.J."/>
            <person name="Schmoeckel S.M."/>
            <person name="Li B."/>
            <person name="Borm T.J.A."/>
            <person name="Ohyanagi H."/>
            <person name="Mineta K."/>
            <person name="Michell C.T."/>
            <person name="Saber N."/>
            <person name="Kharbatia N.M."/>
            <person name="Rupper R.R."/>
            <person name="Sharp A.R."/>
            <person name="Dally N."/>
            <person name="Boughton B.A."/>
            <person name="Woo Y.H."/>
            <person name="Gao G."/>
            <person name="Schijlen E.G.W.M."/>
            <person name="Guo X."/>
            <person name="Momin A.A."/>
            <person name="Negrao S."/>
            <person name="Al-Babili S."/>
            <person name="Gehring C."/>
            <person name="Roessner U."/>
            <person name="Jung C."/>
            <person name="Murphy K."/>
            <person name="Arold S.T."/>
            <person name="Gojobori T."/>
            <person name="van der Linden C.G."/>
            <person name="van Loo E.N."/>
            <person name="Jellen E.N."/>
            <person name="Maughan P.J."/>
            <person name="Tester M."/>
        </authorList>
    </citation>
    <scope>NUCLEOTIDE SEQUENCE [LARGE SCALE GENOMIC DNA]</scope>
    <source>
        <strain evidence="16">cv. PI 614886</strain>
    </source>
</reference>
<dbReference type="InterPro" id="IPR001807">
    <property type="entry name" value="ClC"/>
</dbReference>
<evidence type="ECO:0000313" key="16">
    <source>
        <dbReference type="EnsemblPlants" id="AUR62016629-RA:cds"/>
    </source>
</evidence>
<keyword evidence="10" id="KW-0407">Ion channel</keyword>
<dbReference type="InterPro" id="IPR050368">
    <property type="entry name" value="ClC-type_chloride_channel"/>
</dbReference>
<evidence type="ECO:0000256" key="12">
    <source>
        <dbReference type="RuleBase" id="RU361221"/>
    </source>
</evidence>
<comment type="caution">
    <text evidence="12">Lacks conserved residue(s) required for the propagation of feature annotation.</text>
</comment>
<evidence type="ECO:0000256" key="2">
    <source>
        <dbReference type="ARBA" id="ARBA00009476"/>
    </source>
</evidence>
<dbReference type="CDD" id="cd04592">
    <property type="entry name" value="CBS_pair_voltage-gated_CLC_euk_bac"/>
    <property type="match status" value="1"/>
</dbReference>
<evidence type="ECO:0000256" key="8">
    <source>
        <dbReference type="ARBA" id="ARBA00023173"/>
    </source>
</evidence>
<protein>
    <recommendedName>
        <fullName evidence="12">Chloride channel protein</fullName>
    </recommendedName>
</protein>
<evidence type="ECO:0000256" key="3">
    <source>
        <dbReference type="ARBA" id="ARBA00022448"/>
    </source>
</evidence>
<keyword evidence="11" id="KW-0129">CBS domain</keyword>
<dbReference type="PANTHER" id="PTHR43427:SF6">
    <property type="entry name" value="CHLORIDE CHANNEL PROTEIN CLC-E"/>
    <property type="match status" value="1"/>
</dbReference>
<evidence type="ECO:0000259" key="15">
    <source>
        <dbReference type="PROSITE" id="PS51371"/>
    </source>
</evidence>
<evidence type="ECO:0000256" key="4">
    <source>
        <dbReference type="ARBA" id="ARBA00022692"/>
    </source>
</evidence>
<keyword evidence="4 12" id="KW-0812">Transmembrane</keyword>
<dbReference type="Proteomes" id="UP000596660">
    <property type="component" value="Unplaced"/>
</dbReference>
<feature type="domain" description="CBS" evidence="15">
    <location>
        <begin position="314"/>
        <end position="374"/>
    </location>
</feature>
<accession>A0A803LNV0</accession>
<dbReference type="InterPro" id="IPR046342">
    <property type="entry name" value="CBS_dom_sf"/>
</dbReference>
<dbReference type="GO" id="GO:0034707">
    <property type="term" value="C:chloride channel complex"/>
    <property type="evidence" value="ECO:0007669"/>
    <property type="project" value="UniProtKB-KW"/>
</dbReference>
<keyword evidence="5 12" id="KW-1133">Transmembrane helix</keyword>
<dbReference type="Gene3D" id="1.10.3080.10">
    <property type="entry name" value="Clc chloride channel"/>
    <property type="match status" value="1"/>
</dbReference>
<evidence type="ECO:0000313" key="17">
    <source>
        <dbReference type="Proteomes" id="UP000596660"/>
    </source>
</evidence>
<evidence type="ECO:0000256" key="13">
    <source>
        <dbReference type="SAM" id="MobiDB-lite"/>
    </source>
</evidence>
<feature type="region of interest" description="Disordered" evidence="13">
    <location>
        <begin position="249"/>
        <end position="280"/>
    </location>
</feature>
<feature type="transmembrane region" description="Helical" evidence="12">
    <location>
        <begin position="38"/>
        <end position="61"/>
    </location>
</feature>
<keyword evidence="8" id="KW-0869">Chloride channel</keyword>